<dbReference type="PIRSF" id="PIRSF012702">
    <property type="entry name" value="UCP012702"/>
    <property type="match status" value="1"/>
</dbReference>
<comment type="cofactor">
    <cofactor evidence="1">
        <name>Zn(2+)</name>
        <dbReference type="ChEBI" id="CHEBI:29105"/>
    </cofactor>
    <text evidence="1">Binds 1 zinc ion per subunit.</text>
</comment>
<accession>A0A101KMA1</accession>
<comment type="function">
    <text evidence="1">Involved in peptidolytic degradation of cyclic heptapeptide hepatotoxin microcystin (MC).</text>
</comment>
<dbReference type="InterPro" id="IPR010799">
    <property type="entry name" value="MlrC_C"/>
</dbReference>
<keyword evidence="1" id="KW-0482">Metalloprotease</keyword>
<evidence type="ECO:0000313" key="4">
    <source>
        <dbReference type="EMBL" id="KUM23419.1"/>
    </source>
</evidence>
<keyword evidence="1" id="KW-0479">Metal-binding</keyword>
<dbReference type="Pfam" id="PF07171">
    <property type="entry name" value="MlrC_C"/>
    <property type="match status" value="1"/>
</dbReference>
<protein>
    <recommendedName>
        <fullName evidence="1">Microcystinase C</fullName>
        <shortName evidence="1">MlrC</shortName>
    </recommendedName>
</protein>
<dbReference type="GO" id="GO:0046872">
    <property type="term" value="F:metal ion binding"/>
    <property type="evidence" value="ECO:0007669"/>
    <property type="project" value="UniProtKB-KW"/>
</dbReference>
<proteinExistence type="inferred from homology"/>
<keyword evidence="1" id="KW-0645">Protease</keyword>
<dbReference type="EMBL" id="LPWA01000165">
    <property type="protein sequence ID" value="KUM23419.1"/>
    <property type="molecule type" value="Genomic_DNA"/>
</dbReference>
<sequence length="501" mass="53931">MSNLRFLVGQFFQETHSFNPCVTRREAFAIERGTELLERSAGQSTCLGGMIRVAPQLSVDLVPSIAARARPGGPVDHDFFLFLKQTILDDIERLQPDGVCLELHGAIASTEIDDCEGDLLSSIRKAYPTLPLSVALDCDGQPTPAMVDAADILVGYKTNPHSDIPETGEKALAELAEMVKQRWRTVRVLAKVPLLLQGRTVTSVWPLREIYARAAKAVADDPDLIDVSIFTGHLYLDIAGSGQAIVATSRGPVDRAAALCEELKQAFIANAGDFVEDFPPLAVVFERIRQEPANRPFVLGDFGDRVLAGAPGDSTDIIRYALDEGADLAGAIVVFDPDAVAQCQVAGEGATVSLSLGGRVTPKMLPVNVTGRVARLTDGTFVNRGPYMAGLPMSFGTSARIDVGRLSIVVTSDSPMLQDRAAYESFGIDVSSLDFLVVKSAAHFKLNFRDVGTSVVVGTKGLSTWDLRALPYRKAKFTLPKELTTTPVADLPLHISERRAG</sequence>
<evidence type="ECO:0000256" key="1">
    <source>
        <dbReference type="PIRNR" id="PIRNR012702"/>
    </source>
</evidence>
<dbReference type="AlphaFoldDB" id="A0A101KMA1"/>
<feature type="domain" description="Microcystin LR degradation protein MlrC N-terminal" evidence="3">
    <location>
        <begin position="5"/>
        <end position="285"/>
    </location>
</feature>
<organism evidence="4 5">
    <name type="scientific">Rhizobium loti</name>
    <name type="common">Mesorhizobium loti</name>
    <dbReference type="NCBI Taxonomy" id="381"/>
    <lineage>
        <taxon>Bacteria</taxon>
        <taxon>Pseudomonadati</taxon>
        <taxon>Pseudomonadota</taxon>
        <taxon>Alphaproteobacteria</taxon>
        <taxon>Hyphomicrobiales</taxon>
        <taxon>Phyllobacteriaceae</taxon>
        <taxon>Mesorhizobium</taxon>
    </lineage>
</organism>
<dbReference type="InterPro" id="IPR015995">
    <property type="entry name" value="MlrC_N"/>
</dbReference>
<dbReference type="GO" id="GO:0006508">
    <property type="term" value="P:proteolysis"/>
    <property type="evidence" value="ECO:0007669"/>
    <property type="project" value="UniProtKB-KW"/>
</dbReference>
<reference evidence="4 5" key="1">
    <citation type="submission" date="2015-12" db="EMBL/GenBank/DDBJ databases">
        <title>Draft genome sequence of Mesorhizobium sp. UFLA 01-765, a multitolerant efficient symbiont and plant-growth promoting strain isolated from Zn-mining soil using Leucaena leucocephala as a trap plant.</title>
        <authorList>
            <person name="Rangel W.M."/>
            <person name="Thijs S."/>
            <person name="Longatti S.M."/>
            <person name="Moreira F.M."/>
            <person name="Weyens N."/>
            <person name="Vangronsveld J."/>
            <person name="Van Hamme J.D."/>
            <person name="Bottos E.M."/>
            <person name="Rineau F."/>
        </authorList>
    </citation>
    <scope>NUCLEOTIDE SEQUENCE [LARGE SCALE GENOMIC DNA]</scope>
    <source>
        <strain evidence="4 5">UFLA 01-765</strain>
    </source>
</reference>
<dbReference type="InterPro" id="IPR009197">
    <property type="entry name" value="MlrC"/>
</dbReference>
<comment type="caution">
    <text evidence="4">The sequence shown here is derived from an EMBL/GenBank/DDBJ whole genome shotgun (WGS) entry which is preliminary data.</text>
</comment>
<evidence type="ECO:0000313" key="5">
    <source>
        <dbReference type="Proteomes" id="UP000053176"/>
    </source>
</evidence>
<gene>
    <name evidence="4" type="ORF">AU467_33510</name>
</gene>
<dbReference type="GO" id="GO:0008237">
    <property type="term" value="F:metallopeptidase activity"/>
    <property type="evidence" value="ECO:0007669"/>
    <property type="project" value="UniProtKB-KW"/>
</dbReference>
<dbReference type="Proteomes" id="UP000053176">
    <property type="component" value="Unassembled WGS sequence"/>
</dbReference>
<dbReference type="OrthoDB" id="9782658at2"/>
<comment type="similarity">
    <text evidence="1">Belongs to the peptidase M81 family.</text>
</comment>
<evidence type="ECO:0000259" key="3">
    <source>
        <dbReference type="Pfam" id="PF07364"/>
    </source>
</evidence>
<evidence type="ECO:0000259" key="2">
    <source>
        <dbReference type="Pfam" id="PF07171"/>
    </source>
</evidence>
<name>A0A101KMA1_RHILI</name>
<dbReference type="Pfam" id="PF07364">
    <property type="entry name" value="DUF1485"/>
    <property type="match status" value="1"/>
</dbReference>
<feature type="domain" description="Microcystin LR degradation protein MlrC C-terminal" evidence="2">
    <location>
        <begin position="300"/>
        <end position="474"/>
    </location>
</feature>
<keyword evidence="1" id="KW-0378">Hydrolase</keyword>